<dbReference type="EMBL" id="BKCP01004483">
    <property type="protein sequence ID" value="GER31446.1"/>
    <property type="molecule type" value="Genomic_DNA"/>
</dbReference>
<evidence type="ECO:0000256" key="2">
    <source>
        <dbReference type="ARBA" id="ARBA00022645"/>
    </source>
</evidence>
<dbReference type="InterPro" id="IPR029058">
    <property type="entry name" value="AB_hydrolase_fold"/>
</dbReference>
<proteinExistence type="inferred from homology"/>
<name>A0A5A7PFV9_STRAF</name>
<evidence type="ECO:0000256" key="3">
    <source>
        <dbReference type="ARBA" id="ARBA00022670"/>
    </source>
</evidence>
<keyword evidence="3" id="KW-0645">Protease</keyword>
<comment type="similarity">
    <text evidence="1">Belongs to the peptidase S10 family.</text>
</comment>
<dbReference type="SUPFAM" id="SSF53474">
    <property type="entry name" value="alpha/beta-Hydrolases"/>
    <property type="match status" value="1"/>
</dbReference>
<dbReference type="OrthoDB" id="443318at2759"/>
<dbReference type="PANTHER" id="PTHR11802">
    <property type="entry name" value="SERINE PROTEASE FAMILY S10 SERINE CARBOXYPEPTIDASE"/>
    <property type="match status" value="1"/>
</dbReference>
<dbReference type="GO" id="GO:0005773">
    <property type="term" value="C:vacuole"/>
    <property type="evidence" value="ECO:0007669"/>
    <property type="project" value="TreeGrafter"/>
</dbReference>
<dbReference type="AlphaFoldDB" id="A0A5A7PFV9"/>
<accession>A0A5A7PFV9</accession>
<sequence length="265" mass="30678">MDDKFVGHYVPQLSELVYDRNKNTNKYPYIKFKGFIVGNPEISDEFDKKGALDFAWGHAIISDENYYVAKKSCDFSNDDWSDTCYDAIIMMWEQYKDMDIYNGNLFGRLSASYDPCSLVSLYTRKYFNRKDVQKALHVNGPHVKWQECNYTMSGTTYNRSIFSVLPIYKKLINVGLKIWMYSGDVDARVPFLGTRYCVENLNLTLKSNWTNWYCDHQVAGKMVEYEGLTYLTVKGAGHSVPSDKPNESRALIHSYLTGQPLQTHK</sequence>
<dbReference type="PANTHER" id="PTHR11802:SF235">
    <property type="entry name" value="SERINE CARBOXYPEPTIDASE-LIKE 33"/>
    <property type="match status" value="1"/>
</dbReference>
<organism evidence="6 7">
    <name type="scientific">Striga asiatica</name>
    <name type="common">Asiatic witchweed</name>
    <name type="synonym">Buchnera asiatica</name>
    <dbReference type="NCBI Taxonomy" id="4170"/>
    <lineage>
        <taxon>Eukaryota</taxon>
        <taxon>Viridiplantae</taxon>
        <taxon>Streptophyta</taxon>
        <taxon>Embryophyta</taxon>
        <taxon>Tracheophyta</taxon>
        <taxon>Spermatophyta</taxon>
        <taxon>Magnoliopsida</taxon>
        <taxon>eudicotyledons</taxon>
        <taxon>Gunneridae</taxon>
        <taxon>Pentapetalae</taxon>
        <taxon>asterids</taxon>
        <taxon>lamiids</taxon>
        <taxon>Lamiales</taxon>
        <taxon>Orobanchaceae</taxon>
        <taxon>Buchnereae</taxon>
        <taxon>Striga</taxon>
    </lineage>
</organism>
<keyword evidence="7" id="KW-1185">Reference proteome</keyword>
<evidence type="ECO:0000313" key="6">
    <source>
        <dbReference type="EMBL" id="GER31446.1"/>
    </source>
</evidence>
<evidence type="ECO:0000256" key="1">
    <source>
        <dbReference type="ARBA" id="ARBA00009431"/>
    </source>
</evidence>
<evidence type="ECO:0000313" key="7">
    <source>
        <dbReference type="Proteomes" id="UP000325081"/>
    </source>
</evidence>
<reference evidence="7" key="1">
    <citation type="journal article" date="2019" name="Curr. Biol.">
        <title>Genome Sequence of Striga asiatica Provides Insight into the Evolution of Plant Parasitism.</title>
        <authorList>
            <person name="Yoshida S."/>
            <person name="Kim S."/>
            <person name="Wafula E.K."/>
            <person name="Tanskanen J."/>
            <person name="Kim Y.M."/>
            <person name="Honaas L."/>
            <person name="Yang Z."/>
            <person name="Spallek T."/>
            <person name="Conn C.E."/>
            <person name="Ichihashi Y."/>
            <person name="Cheong K."/>
            <person name="Cui S."/>
            <person name="Der J.P."/>
            <person name="Gundlach H."/>
            <person name="Jiao Y."/>
            <person name="Hori C."/>
            <person name="Ishida J.K."/>
            <person name="Kasahara H."/>
            <person name="Kiba T."/>
            <person name="Kim M.S."/>
            <person name="Koo N."/>
            <person name="Laohavisit A."/>
            <person name="Lee Y.H."/>
            <person name="Lumba S."/>
            <person name="McCourt P."/>
            <person name="Mortimer J.C."/>
            <person name="Mutuku J.M."/>
            <person name="Nomura T."/>
            <person name="Sasaki-Sekimoto Y."/>
            <person name="Seto Y."/>
            <person name="Wang Y."/>
            <person name="Wakatake T."/>
            <person name="Sakakibara H."/>
            <person name="Demura T."/>
            <person name="Yamaguchi S."/>
            <person name="Yoneyama K."/>
            <person name="Manabe R.I."/>
            <person name="Nelson D.C."/>
            <person name="Schulman A.H."/>
            <person name="Timko M.P."/>
            <person name="dePamphilis C.W."/>
            <person name="Choi D."/>
            <person name="Shirasu K."/>
        </authorList>
    </citation>
    <scope>NUCLEOTIDE SEQUENCE [LARGE SCALE GENOMIC DNA]</scope>
    <source>
        <strain evidence="7">cv. UVA1</strain>
    </source>
</reference>
<evidence type="ECO:0000256" key="5">
    <source>
        <dbReference type="ARBA" id="ARBA00023180"/>
    </source>
</evidence>
<comment type="caution">
    <text evidence="6">The sequence shown here is derived from an EMBL/GenBank/DDBJ whole genome shotgun (WGS) entry which is preliminary data.</text>
</comment>
<keyword evidence="5" id="KW-0325">Glycoprotein</keyword>
<dbReference type="GO" id="GO:0006508">
    <property type="term" value="P:proteolysis"/>
    <property type="evidence" value="ECO:0007669"/>
    <property type="project" value="UniProtKB-KW"/>
</dbReference>
<protein>
    <submittedName>
        <fullName evidence="6">Serine carboxypeptidase-like 33</fullName>
    </submittedName>
</protein>
<gene>
    <name evidence="6" type="ORF">STAS_07445</name>
</gene>
<dbReference type="InterPro" id="IPR033124">
    <property type="entry name" value="Ser_caboxypep_his_AS"/>
</dbReference>
<dbReference type="Gene3D" id="3.40.50.1820">
    <property type="entry name" value="alpha/beta hydrolase"/>
    <property type="match status" value="1"/>
</dbReference>
<evidence type="ECO:0000256" key="4">
    <source>
        <dbReference type="ARBA" id="ARBA00022801"/>
    </source>
</evidence>
<dbReference type="GO" id="GO:0004185">
    <property type="term" value="F:serine-type carboxypeptidase activity"/>
    <property type="evidence" value="ECO:0007669"/>
    <property type="project" value="InterPro"/>
</dbReference>
<keyword evidence="4" id="KW-0378">Hydrolase</keyword>
<dbReference type="PROSITE" id="PS00560">
    <property type="entry name" value="CARBOXYPEPT_SER_HIS"/>
    <property type="match status" value="1"/>
</dbReference>
<dbReference type="Proteomes" id="UP000325081">
    <property type="component" value="Unassembled WGS sequence"/>
</dbReference>
<dbReference type="Pfam" id="PF00450">
    <property type="entry name" value="Peptidase_S10"/>
    <property type="match status" value="1"/>
</dbReference>
<dbReference type="InterPro" id="IPR001563">
    <property type="entry name" value="Peptidase_S10"/>
</dbReference>
<keyword evidence="2 6" id="KW-0121">Carboxypeptidase</keyword>